<dbReference type="RefSeq" id="WP_051456574.1">
    <property type="nucleotide sequence ID" value="NZ_ATAX01000022.1"/>
</dbReference>
<evidence type="ECO:0000256" key="8">
    <source>
        <dbReference type="ARBA" id="ARBA00034617"/>
    </source>
</evidence>
<keyword evidence="7" id="KW-0413">Isomerase</keyword>
<dbReference type="InterPro" id="IPR000212">
    <property type="entry name" value="DNA_helicase_UvrD/REP"/>
</dbReference>
<feature type="domain" description="UvrD-like helicase C-terminal" evidence="13">
    <location>
        <begin position="520"/>
        <end position="774"/>
    </location>
</feature>
<evidence type="ECO:0000313" key="14">
    <source>
        <dbReference type="EMBL" id="EWM53997.1"/>
    </source>
</evidence>
<keyword evidence="4 11" id="KW-0347">Helicase</keyword>
<dbReference type="CDD" id="cd18807">
    <property type="entry name" value="SF1_C_UvrD"/>
    <property type="match status" value="1"/>
</dbReference>
<dbReference type="PANTHER" id="PTHR11070:SF2">
    <property type="entry name" value="ATP-DEPENDENT DNA HELICASE SRS2"/>
    <property type="match status" value="1"/>
</dbReference>
<protein>
    <recommendedName>
        <fullName evidence="9">DNA 3'-5' helicase</fullName>
        <ecNumber evidence="9">5.6.2.4</ecNumber>
    </recommendedName>
</protein>
<comment type="caution">
    <text evidence="14">The sequence shown here is derived from an EMBL/GenBank/DDBJ whole genome shotgun (WGS) entry which is preliminary data.</text>
</comment>
<dbReference type="AlphaFoldDB" id="W7UZS8"/>
<keyword evidence="3 11" id="KW-0378">Hydrolase</keyword>
<dbReference type="Pfam" id="PF25164">
    <property type="entry name" value="CoiA_N"/>
    <property type="match status" value="1"/>
</dbReference>
<evidence type="ECO:0000256" key="3">
    <source>
        <dbReference type="ARBA" id="ARBA00022801"/>
    </source>
</evidence>
<keyword evidence="6" id="KW-0238">DNA-binding</keyword>
<keyword evidence="5 11" id="KW-0067">ATP-binding</keyword>
<dbReference type="InterPro" id="IPR013986">
    <property type="entry name" value="DExx_box_DNA_helicase_dom_sf"/>
</dbReference>
<evidence type="ECO:0000256" key="11">
    <source>
        <dbReference type="PROSITE-ProRule" id="PRU00560"/>
    </source>
</evidence>
<evidence type="ECO:0000256" key="2">
    <source>
        <dbReference type="ARBA" id="ARBA00022741"/>
    </source>
</evidence>
<dbReference type="Pfam" id="PF06054">
    <property type="entry name" value="CoiA_nuc"/>
    <property type="match status" value="1"/>
</dbReference>
<dbReference type="PROSITE" id="PS51198">
    <property type="entry name" value="UVRD_HELICASE_ATP_BIND"/>
    <property type="match status" value="1"/>
</dbReference>
<dbReference type="EC" id="5.6.2.4" evidence="9"/>
<dbReference type="SUPFAM" id="SSF52540">
    <property type="entry name" value="P-loop containing nucleoside triphosphate hydrolases"/>
    <property type="match status" value="1"/>
</dbReference>
<dbReference type="InterPro" id="IPR010330">
    <property type="entry name" value="CoiA_nuc"/>
</dbReference>
<feature type="domain" description="UvrD-like helicase ATP-binding" evidence="12">
    <location>
        <begin position="238"/>
        <end position="519"/>
    </location>
</feature>
<dbReference type="EMBL" id="ATAX01000022">
    <property type="protein sequence ID" value="EWM53997.1"/>
    <property type="molecule type" value="Genomic_DNA"/>
</dbReference>
<dbReference type="Gene3D" id="1.10.10.160">
    <property type="match status" value="1"/>
</dbReference>
<dbReference type="PROSITE" id="PS51217">
    <property type="entry name" value="UVRD_HELICASE_CTER"/>
    <property type="match status" value="1"/>
</dbReference>
<dbReference type="Pfam" id="PF13361">
    <property type="entry name" value="UvrD_C"/>
    <property type="match status" value="1"/>
</dbReference>
<comment type="catalytic activity">
    <reaction evidence="10">
        <text>ATP + H2O = ADP + phosphate + H(+)</text>
        <dbReference type="Rhea" id="RHEA:13065"/>
        <dbReference type="ChEBI" id="CHEBI:15377"/>
        <dbReference type="ChEBI" id="CHEBI:15378"/>
        <dbReference type="ChEBI" id="CHEBI:30616"/>
        <dbReference type="ChEBI" id="CHEBI:43474"/>
        <dbReference type="ChEBI" id="CHEBI:456216"/>
        <dbReference type="EC" id="5.6.2.4"/>
    </reaction>
</comment>
<dbReference type="Pfam" id="PF00580">
    <property type="entry name" value="UvrD-helicase"/>
    <property type="match status" value="1"/>
</dbReference>
<dbReference type="Gene3D" id="1.10.486.10">
    <property type="entry name" value="PCRA, domain 4"/>
    <property type="match status" value="1"/>
</dbReference>
<gene>
    <name evidence="14" type="ORF">RF007C_03540</name>
</gene>
<evidence type="ECO:0000313" key="15">
    <source>
        <dbReference type="Proteomes" id="UP000019365"/>
    </source>
</evidence>
<keyword evidence="2 11" id="KW-0547">Nucleotide-binding</keyword>
<dbReference type="InterPro" id="IPR014016">
    <property type="entry name" value="UvrD-like_ATP-bd"/>
</dbReference>
<dbReference type="GO" id="GO:0043138">
    <property type="term" value="F:3'-5' DNA helicase activity"/>
    <property type="evidence" value="ECO:0007669"/>
    <property type="project" value="UniProtKB-EC"/>
</dbReference>
<reference evidence="14 15" key="1">
    <citation type="journal article" date="2014" name="PLoS ONE">
        <title>Rumen cellulosomics: divergent fiber-degrading strategies revealed by comparative genome-wide analysis of six ruminococcal strains.</title>
        <authorList>
            <person name="Dassa B."/>
            <person name="Borovok I."/>
            <person name="Ruimy-Israeli V."/>
            <person name="Lamed R."/>
            <person name="Flint H.J."/>
            <person name="Duncan S.H."/>
            <person name="Henrissat B."/>
            <person name="Coutinho P."/>
            <person name="Morrison M."/>
            <person name="Mosoni P."/>
            <person name="Yeoman C.J."/>
            <person name="White B.A."/>
            <person name="Bayer E.A."/>
        </authorList>
    </citation>
    <scope>NUCLEOTIDE SEQUENCE [LARGE SCALE GENOMIC DNA]</scope>
    <source>
        <strain evidence="14 15">007c</strain>
    </source>
</reference>
<evidence type="ECO:0000256" key="1">
    <source>
        <dbReference type="ARBA" id="ARBA00009922"/>
    </source>
</evidence>
<accession>W7UZS8</accession>
<comment type="similarity">
    <text evidence="1">Belongs to the helicase family. UvrD subfamily.</text>
</comment>
<dbReference type="Proteomes" id="UP000019365">
    <property type="component" value="Unassembled WGS sequence"/>
</dbReference>
<evidence type="ECO:0000256" key="5">
    <source>
        <dbReference type="ARBA" id="ARBA00022840"/>
    </source>
</evidence>
<dbReference type="InterPro" id="IPR057253">
    <property type="entry name" value="CoiA-like_N"/>
</dbReference>
<evidence type="ECO:0000256" key="10">
    <source>
        <dbReference type="ARBA" id="ARBA00048988"/>
    </source>
</evidence>
<feature type="binding site" evidence="11">
    <location>
        <begin position="259"/>
        <end position="266"/>
    </location>
    <ligand>
        <name>ATP</name>
        <dbReference type="ChEBI" id="CHEBI:30616"/>
    </ligand>
</feature>
<evidence type="ECO:0000259" key="13">
    <source>
        <dbReference type="PROSITE" id="PS51217"/>
    </source>
</evidence>
<evidence type="ECO:0000256" key="6">
    <source>
        <dbReference type="ARBA" id="ARBA00023125"/>
    </source>
</evidence>
<dbReference type="GO" id="GO:0003677">
    <property type="term" value="F:DNA binding"/>
    <property type="evidence" value="ECO:0007669"/>
    <property type="project" value="UniProtKB-KW"/>
</dbReference>
<proteinExistence type="inferred from homology"/>
<dbReference type="OrthoDB" id="9810135at2"/>
<organism evidence="14 15">
    <name type="scientific">Ruminococcus flavefaciens 007c</name>
    <dbReference type="NCBI Taxonomy" id="1341157"/>
    <lineage>
        <taxon>Bacteria</taxon>
        <taxon>Bacillati</taxon>
        <taxon>Bacillota</taxon>
        <taxon>Clostridia</taxon>
        <taxon>Eubacteriales</taxon>
        <taxon>Oscillospiraceae</taxon>
        <taxon>Ruminococcus</taxon>
    </lineage>
</organism>
<evidence type="ECO:0000256" key="7">
    <source>
        <dbReference type="ARBA" id="ARBA00023235"/>
    </source>
</evidence>
<dbReference type="InterPro" id="IPR027417">
    <property type="entry name" value="P-loop_NTPase"/>
</dbReference>
<dbReference type="GO" id="GO:0005524">
    <property type="term" value="F:ATP binding"/>
    <property type="evidence" value="ECO:0007669"/>
    <property type="project" value="UniProtKB-UniRule"/>
</dbReference>
<dbReference type="InterPro" id="IPR014017">
    <property type="entry name" value="DNA_helicase_UvrD-like_C"/>
</dbReference>
<dbReference type="GO" id="GO:0016887">
    <property type="term" value="F:ATP hydrolysis activity"/>
    <property type="evidence" value="ECO:0007669"/>
    <property type="project" value="RHEA"/>
</dbReference>
<evidence type="ECO:0000256" key="9">
    <source>
        <dbReference type="ARBA" id="ARBA00034808"/>
    </source>
</evidence>
<dbReference type="Gene3D" id="3.40.50.300">
    <property type="entry name" value="P-loop containing nucleotide triphosphate hydrolases"/>
    <property type="match status" value="2"/>
</dbReference>
<keyword evidence="15" id="KW-1185">Reference proteome</keyword>
<comment type="catalytic activity">
    <reaction evidence="8">
        <text>Couples ATP hydrolysis with the unwinding of duplex DNA by translocating in the 3'-5' direction.</text>
        <dbReference type="EC" id="5.6.2.4"/>
    </reaction>
</comment>
<sequence length="985" mass="114874">MYIAFDKEQKRISINDAVQGDTFFCPICLERLFVKAGTERARHFSHYPKCECNDGWNGQYDMSEWHYEWQNRFPADNQEVVVQWDDIRHRADVLVDRTVAEFQHSPLSAGKFNDRNVFYHNNIGYKVVWLYDMREDYESGQLKEKNNNIFSWSKPRSTFRKYNLRAGAIDLFFQISDDNECILQIHEFYEGFFQIKQRFTKEAFLSYIGLTDGRCLPPLHIDTNIDEEYQRFSEKYNIVLNLQQQRAVQAVSGANLMIAVPGSGKTTVMVARMGYMIYCKGIAPENILAITYTKSATNDIKQRFAQKFDKNIADRLNIRTINSLCEQIITRYVQKYNRPNRYKLLNENEQCAIIKSIYTSITGDKFPHEADIIEAQTKISYIKNMMLTTPELREEYLPEDSIYENFYNKYEDALKSNQRMDYDDQLRFAKIFLEKKPDLLCEFQDKYQYICVDEAQDTSKIQHEIVRLLASKRNNVFMVGDEDQSIYRFRAAYPQALLSFADIYINPYVLFLETNYRSTKQIVSAAQSFISHNINRHSEKYMRSSRGDGKPIKRINVMKKHEQYSTVAEASMQDHGQMAILYRNNANAIPLMDLFLRKNIPFQRLKDAGENFFTCKVVQDIVYFLRFAINPNDADAFKQIYYKCGYGFNQRAANWSCTKSLQKGISISDELINQLSKWRSLEQKALDFKEKMKRIAASAPQDAIDMICNYWYRDYAREKELDIGKCDILYSLAVQEKTITGFLEHLELLPKLIENYHCSAENPVILSTIHSAKGLEFDIVYIVDAYDGSLPHSDRETAKEQERIDNYEEERRLFYVAITRAKNELYLLSVNEYRTAFINEIVPEAHTNKDNEVNVVFKDKHTLLSDTLKPIIVSGMINNVTETTSIPAQPYKRSISEYISETNDQPNPVSEEKTTMSKQQKYEIGLSDVSDKFTQQTSIIRDRFGARWVKCVKCGAIKQDYEFSSYGGENTVNLGTCGECSRKRS</sequence>
<evidence type="ECO:0000256" key="4">
    <source>
        <dbReference type="ARBA" id="ARBA00022806"/>
    </source>
</evidence>
<evidence type="ECO:0000259" key="12">
    <source>
        <dbReference type="PROSITE" id="PS51198"/>
    </source>
</evidence>
<dbReference type="PANTHER" id="PTHR11070">
    <property type="entry name" value="UVRD / RECB / PCRA DNA HELICASE FAMILY MEMBER"/>
    <property type="match status" value="1"/>
</dbReference>
<dbReference type="GO" id="GO:0000725">
    <property type="term" value="P:recombinational repair"/>
    <property type="evidence" value="ECO:0007669"/>
    <property type="project" value="TreeGrafter"/>
</dbReference>
<dbReference type="eggNOG" id="COG0210">
    <property type="taxonomic scope" value="Bacteria"/>
</dbReference>
<name>W7UZS8_RUMFL</name>
<dbReference type="PATRIC" id="fig|1341157.4.peg.1359"/>
<dbReference type="CDD" id="cd17932">
    <property type="entry name" value="DEXQc_UvrD"/>
    <property type="match status" value="1"/>
</dbReference>